<evidence type="ECO:0000256" key="10">
    <source>
        <dbReference type="HAMAP-Rule" id="MF_00244"/>
    </source>
</evidence>
<dbReference type="GO" id="GO:0004515">
    <property type="term" value="F:nicotinate-nucleotide adenylyltransferase activity"/>
    <property type="evidence" value="ECO:0007669"/>
    <property type="project" value="UniProtKB-UniRule"/>
</dbReference>
<dbReference type="NCBIfam" id="TIGR00482">
    <property type="entry name" value="nicotinate (nicotinamide) nucleotide adenylyltransferase"/>
    <property type="match status" value="1"/>
</dbReference>
<dbReference type="HAMAP" id="MF_00244">
    <property type="entry name" value="NaMN_adenylyltr"/>
    <property type="match status" value="1"/>
</dbReference>
<dbReference type="Proteomes" id="UP000198304">
    <property type="component" value="Unassembled WGS sequence"/>
</dbReference>
<evidence type="ECO:0000256" key="2">
    <source>
        <dbReference type="ARBA" id="ARBA00005019"/>
    </source>
</evidence>
<dbReference type="NCBIfam" id="NF000840">
    <property type="entry name" value="PRK00071.1-3"/>
    <property type="match status" value="1"/>
</dbReference>
<reference evidence="12 13" key="1">
    <citation type="submission" date="2017-06" db="EMBL/GenBank/DDBJ databases">
        <authorList>
            <person name="Kim H.J."/>
            <person name="Triplett B.A."/>
        </authorList>
    </citation>
    <scope>NUCLEOTIDE SEQUENCE [LARGE SCALE GENOMIC DNA]</scope>
    <source>
        <strain evidence="12 13">SCA</strain>
    </source>
</reference>
<feature type="domain" description="Cytidyltransferase-like" evidence="11">
    <location>
        <begin position="14"/>
        <end position="183"/>
    </location>
</feature>
<dbReference type="GO" id="GO:0005524">
    <property type="term" value="F:ATP binding"/>
    <property type="evidence" value="ECO:0007669"/>
    <property type="project" value="UniProtKB-KW"/>
</dbReference>
<comment type="similarity">
    <text evidence="10">Belongs to the NadD family.</text>
</comment>
<dbReference type="RefSeq" id="WP_089282772.1">
    <property type="nucleotide sequence ID" value="NZ_FZOJ01000008.1"/>
</dbReference>
<keyword evidence="13" id="KW-1185">Reference proteome</keyword>
<comment type="function">
    <text evidence="1 10">Catalyzes the reversible adenylation of nicotinate mononucleotide (NaMN) to nicotinic acid adenine dinucleotide (NaAD).</text>
</comment>
<evidence type="ECO:0000313" key="13">
    <source>
        <dbReference type="Proteomes" id="UP000198304"/>
    </source>
</evidence>
<dbReference type="OrthoDB" id="5295945at2"/>
<organism evidence="12 13">
    <name type="scientific">Anaerovirgula multivorans</name>
    <dbReference type="NCBI Taxonomy" id="312168"/>
    <lineage>
        <taxon>Bacteria</taxon>
        <taxon>Bacillati</taxon>
        <taxon>Bacillota</taxon>
        <taxon>Clostridia</taxon>
        <taxon>Peptostreptococcales</taxon>
        <taxon>Natronincolaceae</taxon>
        <taxon>Anaerovirgula</taxon>
    </lineage>
</organism>
<dbReference type="PANTHER" id="PTHR39321:SF3">
    <property type="entry name" value="PHOSPHOPANTETHEINE ADENYLYLTRANSFERASE"/>
    <property type="match status" value="1"/>
</dbReference>
<dbReference type="InterPro" id="IPR005248">
    <property type="entry name" value="NadD/NMNAT"/>
</dbReference>
<dbReference type="CDD" id="cd02165">
    <property type="entry name" value="NMNAT"/>
    <property type="match status" value="1"/>
</dbReference>
<evidence type="ECO:0000256" key="7">
    <source>
        <dbReference type="ARBA" id="ARBA00022840"/>
    </source>
</evidence>
<accession>A0A239DRH8</accession>
<keyword evidence="6 10" id="KW-0547">Nucleotide-binding</keyword>
<dbReference type="EMBL" id="FZOJ01000008">
    <property type="protein sequence ID" value="SNS34809.1"/>
    <property type="molecule type" value="Genomic_DNA"/>
</dbReference>
<dbReference type="InterPro" id="IPR014729">
    <property type="entry name" value="Rossmann-like_a/b/a_fold"/>
</dbReference>
<proteinExistence type="inferred from homology"/>
<dbReference type="Gene3D" id="3.40.50.620">
    <property type="entry name" value="HUPs"/>
    <property type="match status" value="1"/>
</dbReference>
<name>A0A239DRH8_9FIRM</name>
<dbReference type="AlphaFoldDB" id="A0A239DRH8"/>
<protein>
    <recommendedName>
        <fullName evidence="10">Probable nicotinate-nucleotide adenylyltransferase</fullName>
        <ecNumber evidence="10">2.7.7.18</ecNumber>
    </recommendedName>
    <alternativeName>
        <fullName evidence="10">Deamido-NAD(+) diphosphorylase</fullName>
    </alternativeName>
    <alternativeName>
        <fullName evidence="10">Deamido-NAD(+) pyrophosphorylase</fullName>
    </alternativeName>
    <alternativeName>
        <fullName evidence="10">Nicotinate mononucleotide adenylyltransferase</fullName>
        <shortName evidence="10">NaMN adenylyltransferase</shortName>
    </alternativeName>
</protein>
<comment type="pathway">
    <text evidence="2 10">Cofactor biosynthesis; NAD(+) biosynthesis; deamido-NAD(+) from nicotinate D-ribonucleotide: step 1/1.</text>
</comment>
<dbReference type="EC" id="2.7.7.18" evidence="10"/>
<keyword evidence="4 10" id="KW-0808">Transferase</keyword>
<evidence type="ECO:0000256" key="4">
    <source>
        <dbReference type="ARBA" id="ARBA00022679"/>
    </source>
</evidence>
<keyword evidence="7 10" id="KW-0067">ATP-binding</keyword>
<dbReference type="PANTHER" id="PTHR39321">
    <property type="entry name" value="NICOTINATE-NUCLEOTIDE ADENYLYLTRANSFERASE-RELATED"/>
    <property type="match status" value="1"/>
</dbReference>
<dbReference type="Pfam" id="PF01467">
    <property type="entry name" value="CTP_transf_like"/>
    <property type="match status" value="1"/>
</dbReference>
<comment type="catalytic activity">
    <reaction evidence="9 10">
        <text>nicotinate beta-D-ribonucleotide + ATP + H(+) = deamido-NAD(+) + diphosphate</text>
        <dbReference type="Rhea" id="RHEA:22860"/>
        <dbReference type="ChEBI" id="CHEBI:15378"/>
        <dbReference type="ChEBI" id="CHEBI:30616"/>
        <dbReference type="ChEBI" id="CHEBI:33019"/>
        <dbReference type="ChEBI" id="CHEBI:57502"/>
        <dbReference type="ChEBI" id="CHEBI:58437"/>
        <dbReference type="EC" id="2.7.7.18"/>
    </reaction>
</comment>
<evidence type="ECO:0000313" key="12">
    <source>
        <dbReference type="EMBL" id="SNS34809.1"/>
    </source>
</evidence>
<evidence type="ECO:0000256" key="9">
    <source>
        <dbReference type="ARBA" id="ARBA00048721"/>
    </source>
</evidence>
<keyword evidence="3 10" id="KW-0662">Pyridine nucleotide biosynthesis</keyword>
<dbReference type="UniPathway" id="UPA00253">
    <property type="reaction ID" value="UER00332"/>
</dbReference>
<evidence type="ECO:0000256" key="5">
    <source>
        <dbReference type="ARBA" id="ARBA00022695"/>
    </source>
</evidence>
<evidence type="ECO:0000256" key="1">
    <source>
        <dbReference type="ARBA" id="ARBA00002324"/>
    </source>
</evidence>
<evidence type="ECO:0000259" key="11">
    <source>
        <dbReference type="Pfam" id="PF01467"/>
    </source>
</evidence>
<sequence length="216" mass="25056">MNNKDRKITHRYGIMGGTFDPIHLGHLFVAETALYNLNLDKVIFIPTGNPPHKNSKDITIAHHRLIMTAVAINSNPKFELSNIEVMRRGQSYTADTIKQLLMQYGENIELYFITGTDAFMEMSTWKDCAYLFRTMKTVVATRLGYDDESFNEKVHFFNKKYNASIINMSIPILEISSSDIRERIRQKLSIKYLVTEGVEKYIKKHHLYVKNINESL</sequence>
<evidence type="ECO:0000256" key="6">
    <source>
        <dbReference type="ARBA" id="ARBA00022741"/>
    </source>
</evidence>
<keyword evidence="5 10" id="KW-0548">Nucleotidyltransferase</keyword>
<gene>
    <name evidence="10" type="primary">nadD</name>
    <name evidence="12" type="ORF">SAMN05446037_100897</name>
</gene>
<dbReference type="InterPro" id="IPR004821">
    <property type="entry name" value="Cyt_trans-like"/>
</dbReference>
<dbReference type="GO" id="GO:0009435">
    <property type="term" value="P:NAD+ biosynthetic process"/>
    <property type="evidence" value="ECO:0007669"/>
    <property type="project" value="UniProtKB-UniRule"/>
</dbReference>
<evidence type="ECO:0000256" key="3">
    <source>
        <dbReference type="ARBA" id="ARBA00022642"/>
    </source>
</evidence>
<dbReference type="NCBIfam" id="TIGR00125">
    <property type="entry name" value="cyt_tran_rel"/>
    <property type="match status" value="1"/>
</dbReference>
<keyword evidence="8 10" id="KW-0520">NAD</keyword>
<evidence type="ECO:0000256" key="8">
    <source>
        <dbReference type="ARBA" id="ARBA00023027"/>
    </source>
</evidence>
<dbReference type="SUPFAM" id="SSF52374">
    <property type="entry name" value="Nucleotidylyl transferase"/>
    <property type="match status" value="1"/>
</dbReference>